<feature type="domain" description="Serpin" evidence="2">
    <location>
        <begin position="11"/>
        <end position="108"/>
    </location>
</feature>
<organism evidence="4 5">
    <name type="scientific">Anabarilius grahami</name>
    <name type="common">Kanglang fish</name>
    <name type="synonym">Barilius grahami</name>
    <dbReference type="NCBI Taxonomy" id="495550"/>
    <lineage>
        <taxon>Eukaryota</taxon>
        <taxon>Metazoa</taxon>
        <taxon>Chordata</taxon>
        <taxon>Craniata</taxon>
        <taxon>Vertebrata</taxon>
        <taxon>Euteleostomi</taxon>
        <taxon>Actinopterygii</taxon>
        <taxon>Neopterygii</taxon>
        <taxon>Teleostei</taxon>
        <taxon>Ostariophysi</taxon>
        <taxon>Cypriniformes</taxon>
        <taxon>Xenocyprididae</taxon>
        <taxon>Xenocypridinae</taxon>
        <taxon>Xenocypridinae incertae sedis</taxon>
        <taxon>Anabarilius</taxon>
    </lineage>
</organism>
<dbReference type="InterPro" id="IPR023796">
    <property type="entry name" value="Serpin_dom"/>
</dbReference>
<feature type="region of interest" description="Disordered" evidence="1">
    <location>
        <begin position="294"/>
        <end position="319"/>
    </location>
</feature>
<dbReference type="Pfam" id="PF00079">
    <property type="entry name" value="Serpin"/>
    <property type="match status" value="1"/>
</dbReference>
<evidence type="ECO:0000256" key="1">
    <source>
        <dbReference type="SAM" id="MobiDB-lite"/>
    </source>
</evidence>
<evidence type="ECO:0000259" key="3">
    <source>
        <dbReference type="Pfam" id="PF05699"/>
    </source>
</evidence>
<feature type="compositionally biased region" description="Acidic residues" evidence="1">
    <location>
        <begin position="554"/>
        <end position="568"/>
    </location>
</feature>
<gene>
    <name evidence="4" type="ORF">DPX16_5558</name>
</gene>
<proteinExistence type="predicted"/>
<keyword evidence="5" id="KW-1185">Reference proteome</keyword>
<dbReference type="Gene3D" id="3.30.497.10">
    <property type="entry name" value="Antithrombin, subunit I, domain 2"/>
    <property type="match status" value="1"/>
</dbReference>
<dbReference type="SUPFAM" id="SSF56574">
    <property type="entry name" value="Serpins"/>
    <property type="match status" value="1"/>
</dbReference>
<dbReference type="InterPro" id="IPR012337">
    <property type="entry name" value="RNaseH-like_sf"/>
</dbReference>
<evidence type="ECO:0000259" key="2">
    <source>
        <dbReference type="Pfam" id="PF00079"/>
    </source>
</evidence>
<reference evidence="4 5" key="1">
    <citation type="submission" date="2018-10" db="EMBL/GenBank/DDBJ databases">
        <title>Genome assembly for a Yunnan-Guizhou Plateau 3E fish, Anabarilius grahami (Regan), and its evolutionary and genetic applications.</title>
        <authorList>
            <person name="Jiang W."/>
        </authorList>
    </citation>
    <scope>NUCLEOTIDE SEQUENCE [LARGE SCALE GENOMIC DNA]</scope>
    <source>
        <strain evidence="4">AG-KIZ</strain>
        <tissue evidence="4">Muscle</tissue>
    </source>
</reference>
<evidence type="ECO:0000313" key="5">
    <source>
        <dbReference type="Proteomes" id="UP000281406"/>
    </source>
</evidence>
<dbReference type="InterPro" id="IPR008906">
    <property type="entry name" value="HATC_C_dom"/>
</dbReference>
<dbReference type="PANTHER" id="PTHR46481">
    <property type="entry name" value="ZINC FINGER BED DOMAIN-CONTAINING PROTEIN 4"/>
    <property type="match status" value="1"/>
</dbReference>
<dbReference type="PANTHER" id="PTHR46481:SF4">
    <property type="entry name" value="ZINC FINGER BED DOMAIN-CONTAINING PROTEIN 4"/>
    <property type="match status" value="1"/>
</dbReference>
<dbReference type="AlphaFoldDB" id="A0A3N0Y9S7"/>
<dbReference type="InterPro" id="IPR052035">
    <property type="entry name" value="ZnF_BED_domain_contain"/>
</dbReference>
<name>A0A3N0Y9S7_ANAGA</name>
<feature type="compositionally biased region" description="Acidic residues" evidence="1">
    <location>
        <begin position="303"/>
        <end position="318"/>
    </location>
</feature>
<dbReference type="OrthoDB" id="10057873at2759"/>
<accession>A0A3N0Y9S7</accession>
<dbReference type="GO" id="GO:0046983">
    <property type="term" value="F:protein dimerization activity"/>
    <property type="evidence" value="ECO:0007669"/>
    <property type="project" value="InterPro"/>
</dbReference>
<protein>
    <submittedName>
        <fullName evidence="4">Leukocyte elastase inhibitor</fullName>
    </submittedName>
</protein>
<feature type="region of interest" description="Disordered" evidence="1">
    <location>
        <begin position="554"/>
        <end position="576"/>
    </location>
</feature>
<dbReference type="InterPro" id="IPR036186">
    <property type="entry name" value="Serpin_sf"/>
</dbReference>
<comment type="caution">
    <text evidence="4">The sequence shown here is derived from an EMBL/GenBank/DDBJ whole genome shotgun (WGS) entry which is preliminary data.</text>
</comment>
<dbReference type="Proteomes" id="UP000281406">
    <property type="component" value="Unassembled WGS sequence"/>
</dbReference>
<dbReference type="Pfam" id="PF05699">
    <property type="entry name" value="Dimer_Tnp_hAT"/>
    <property type="match status" value="1"/>
</dbReference>
<dbReference type="InterPro" id="IPR042178">
    <property type="entry name" value="Serpin_sf_1"/>
</dbReference>
<feature type="domain" description="HAT C-terminal dimerisation" evidence="3">
    <location>
        <begin position="606"/>
        <end position="663"/>
    </location>
</feature>
<sequence length="687" mass="77808">MEPDIEPVILANSKFSIDMLKVFCKGNTANVLFSPLSISSALGLVLLGAKGETADQMFKALHFDHIRIIYHDLYEALYKGGKHRNLKLVNRMFGERAIDFNDVREKTTQKQKRGAKTQSTIPVAFSSESKYKADSPEQISKEKMIAHWIGRSGLPARTVEDDDFILMIESIDKKLAVPKKTKINNLVDQLYNDEKQKFREQLATARKINLGMDIWTKRGLTASFLAISACYFCTQGEKAMHILLNLVQLSHPHTADCIKTCVDRCTQEWGIPKNKILTVITDNGSNMVAAFKNTEQDDHSSSTDEESQEDSEEDSADVEDQRFGALERMPCVVHTLQLVVNLIQKETSVKRLLDRVRLLVSLFRKSSVAIEQLLQLSGLTLVKDCPTRWSSTYQMITRLIDAKDSITQVADRMGWDCLLPSEWQRLTTLRDLLLPFAEHTQMLQNDTMSLCLVVPALLDLSAHLYEFPQTQGSSHKDITSLAKKMKANLDQRFSCFLNPSDSKFSPLATAACFLEPTVSADALIENDDEHIQELLNSAEQYIAQMVSPEIQEEAAENEGEEEICEEQEEPHAKRPRFRFLTKASAKSNQPSRPSHCHRKLCVRQEIQKYKEQLSQPINDETAFDFWAAHGSTYPLLKPLAQDLLAVPASQAFAERVFSITGDPSQGRRNRARLILERSAFLKMNRHQ</sequence>
<dbReference type="EMBL" id="RJVU01048958">
    <property type="protein sequence ID" value="ROL43005.1"/>
    <property type="molecule type" value="Genomic_DNA"/>
</dbReference>
<evidence type="ECO:0000313" key="4">
    <source>
        <dbReference type="EMBL" id="ROL43005.1"/>
    </source>
</evidence>
<dbReference type="SUPFAM" id="SSF53098">
    <property type="entry name" value="Ribonuclease H-like"/>
    <property type="match status" value="1"/>
</dbReference>